<feature type="transmembrane region" description="Helical" evidence="1">
    <location>
        <begin position="133"/>
        <end position="154"/>
    </location>
</feature>
<name>A0AAV4UFS6_CAEEX</name>
<keyword evidence="1" id="KW-0812">Transmembrane</keyword>
<reference evidence="2 3" key="1">
    <citation type="submission" date="2021-06" db="EMBL/GenBank/DDBJ databases">
        <title>Caerostris extrusa draft genome.</title>
        <authorList>
            <person name="Kono N."/>
            <person name="Arakawa K."/>
        </authorList>
    </citation>
    <scope>NUCLEOTIDE SEQUENCE [LARGE SCALE GENOMIC DNA]</scope>
</reference>
<comment type="caution">
    <text evidence="2">The sequence shown here is derived from an EMBL/GenBank/DDBJ whole genome shotgun (WGS) entry which is preliminary data.</text>
</comment>
<keyword evidence="3" id="KW-1185">Reference proteome</keyword>
<keyword evidence="1" id="KW-0472">Membrane</keyword>
<accession>A0AAV4UFS6</accession>
<evidence type="ECO:0000256" key="1">
    <source>
        <dbReference type="SAM" id="Phobius"/>
    </source>
</evidence>
<keyword evidence="1" id="KW-1133">Transmembrane helix</keyword>
<protein>
    <submittedName>
        <fullName evidence="2">Uncharacterized protein</fullName>
    </submittedName>
</protein>
<evidence type="ECO:0000313" key="2">
    <source>
        <dbReference type="EMBL" id="GIY56677.1"/>
    </source>
</evidence>
<sequence length="162" mass="17910">MRKDQQKNAKWLTAISRLQWSPLEGEMKCVVKGRESHKLINCVLSDTQQKPFYCGGIQCPPPYILLHKTRCFSSSVGHPSTITKQTLHSLPDAHKDFHPPPSQHPHDGIFPSFALFHAIIVCRKVSSEKAGAMCIMHLAILSCGGGSFSLLQFLSIPANGHP</sequence>
<proteinExistence type="predicted"/>
<dbReference type="EMBL" id="BPLR01012793">
    <property type="protein sequence ID" value="GIY56677.1"/>
    <property type="molecule type" value="Genomic_DNA"/>
</dbReference>
<evidence type="ECO:0000313" key="3">
    <source>
        <dbReference type="Proteomes" id="UP001054945"/>
    </source>
</evidence>
<gene>
    <name evidence="2" type="ORF">CEXT_118371</name>
</gene>
<organism evidence="2 3">
    <name type="scientific">Caerostris extrusa</name>
    <name type="common">Bark spider</name>
    <name type="synonym">Caerostris bankana</name>
    <dbReference type="NCBI Taxonomy" id="172846"/>
    <lineage>
        <taxon>Eukaryota</taxon>
        <taxon>Metazoa</taxon>
        <taxon>Ecdysozoa</taxon>
        <taxon>Arthropoda</taxon>
        <taxon>Chelicerata</taxon>
        <taxon>Arachnida</taxon>
        <taxon>Araneae</taxon>
        <taxon>Araneomorphae</taxon>
        <taxon>Entelegynae</taxon>
        <taxon>Araneoidea</taxon>
        <taxon>Araneidae</taxon>
        <taxon>Caerostris</taxon>
    </lineage>
</organism>
<dbReference type="Proteomes" id="UP001054945">
    <property type="component" value="Unassembled WGS sequence"/>
</dbReference>
<dbReference type="AlphaFoldDB" id="A0AAV4UFS6"/>